<dbReference type="RefSeq" id="WP_284938015.1">
    <property type="nucleotide sequence ID" value="NZ_JANURM010000011.1"/>
</dbReference>
<dbReference type="Pfam" id="PF00584">
    <property type="entry name" value="SecE"/>
    <property type="match status" value="1"/>
</dbReference>
<keyword evidence="6 8" id="KW-0811">Translocation</keyword>
<feature type="transmembrane region" description="Helical" evidence="8">
    <location>
        <begin position="29"/>
        <end position="53"/>
    </location>
</feature>
<evidence type="ECO:0000256" key="6">
    <source>
        <dbReference type="ARBA" id="ARBA00023010"/>
    </source>
</evidence>
<dbReference type="Proteomes" id="UP001173801">
    <property type="component" value="Unassembled WGS sequence"/>
</dbReference>
<evidence type="ECO:0000256" key="1">
    <source>
        <dbReference type="ARBA" id="ARBA00004370"/>
    </source>
</evidence>
<evidence type="ECO:0000256" key="7">
    <source>
        <dbReference type="ARBA" id="ARBA00023136"/>
    </source>
</evidence>
<comment type="caution">
    <text evidence="9">The sequence shown here is derived from an EMBL/GenBank/DDBJ whole genome shotgun (WGS) entry which is preliminary data.</text>
</comment>
<name>A0ABT7HRK6_9BACT</name>
<evidence type="ECO:0000256" key="2">
    <source>
        <dbReference type="ARBA" id="ARBA00022448"/>
    </source>
</evidence>
<dbReference type="NCBIfam" id="TIGR00964">
    <property type="entry name" value="secE_bact"/>
    <property type="match status" value="1"/>
</dbReference>
<keyword evidence="5 8" id="KW-1133">Transmembrane helix</keyword>
<gene>
    <name evidence="8 9" type="primary">secE</name>
    <name evidence="9" type="ORF">NYG85_08270</name>
</gene>
<evidence type="ECO:0000313" key="9">
    <source>
        <dbReference type="EMBL" id="MDL0089357.1"/>
    </source>
</evidence>
<proteinExistence type="inferred from homology"/>
<keyword evidence="7 8" id="KW-0472">Membrane</keyword>
<keyword evidence="2 8" id="KW-0813">Transport</keyword>
<comment type="function">
    <text evidence="8">Essential subunit of the Sec protein translocation channel SecYEG. Clamps together the 2 halves of SecY. May contact the channel plug during translocation.</text>
</comment>
<dbReference type="Gene3D" id="1.20.5.1030">
    <property type="entry name" value="Preprotein translocase secy subunit"/>
    <property type="match status" value="1"/>
</dbReference>
<keyword evidence="8" id="KW-1003">Cell membrane</keyword>
<protein>
    <recommendedName>
        <fullName evidence="8">Protein translocase subunit SecE</fullName>
    </recommendedName>
</protein>
<accession>A0ABT7HRK6</accession>
<comment type="subunit">
    <text evidence="8">Component of the Sec protein translocase complex. Heterotrimer consisting of SecY, SecE and SecG subunits. The heterotrimers can form oligomers, although 1 heterotrimer is thought to be able to translocate proteins. Interacts with the ribosome. Interacts with SecDF, and other proteins may be involved. Interacts with SecA.</text>
</comment>
<evidence type="ECO:0000313" key="10">
    <source>
        <dbReference type="Proteomes" id="UP001173801"/>
    </source>
</evidence>
<evidence type="ECO:0000256" key="8">
    <source>
        <dbReference type="HAMAP-Rule" id="MF_00422"/>
    </source>
</evidence>
<evidence type="ECO:0000256" key="5">
    <source>
        <dbReference type="ARBA" id="ARBA00022989"/>
    </source>
</evidence>
<organism evidence="9 10">
    <name type="scientific">Campylobacter gastrosuis</name>
    <dbReference type="NCBI Taxonomy" id="2974576"/>
    <lineage>
        <taxon>Bacteria</taxon>
        <taxon>Pseudomonadati</taxon>
        <taxon>Campylobacterota</taxon>
        <taxon>Epsilonproteobacteria</taxon>
        <taxon>Campylobacterales</taxon>
        <taxon>Campylobacteraceae</taxon>
        <taxon>Campylobacter</taxon>
    </lineage>
</organism>
<comment type="similarity">
    <text evidence="8">Belongs to the SecE/SEC61-gamma family.</text>
</comment>
<keyword evidence="10" id="KW-1185">Reference proteome</keyword>
<dbReference type="InterPro" id="IPR005807">
    <property type="entry name" value="SecE_bac"/>
</dbReference>
<comment type="subcellular location">
    <subcellularLocation>
        <location evidence="8">Cell membrane</location>
        <topology evidence="8">Single-pass membrane protein</topology>
    </subcellularLocation>
    <subcellularLocation>
        <location evidence="1">Membrane</location>
    </subcellularLocation>
</comment>
<dbReference type="EMBL" id="JANURM010000011">
    <property type="protein sequence ID" value="MDL0089357.1"/>
    <property type="molecule type" value="Genomic_DNA"/>
</dbReference>
<evidence type="ECO:0000256" key="4">
    <source>
        <dbReference type="ARBA" id="ARBA00022927"/>
    </source>
</evidence>
<reference evidence="9" key="2">
    <citation type="journal article" date="2023" name="Microorganisms">
        <title>Isolation and Genomic Characteristics of Cat-Borne Campylobacter felis sp. nov. and Sheep-Borne Campylobacter ovis sp. nov.</title>
        <authorList>
            <person name="Wang H."/>
            <person name="Li Y."/>
            <person name="Gu Y."/>
            <person name="Zhou G."/>
            <person name="Chen X."/>
            <person name="Zhang X."/>
            <person name="Shao Z."/>
            <person name="Zhang J."/>
            <person name="Zhang M."/>
        </authorList>
    </citation>
    <scope>NUCLEOTIDE SEQUENCE</scope>
    <source>
        <strain evidence="9">PS10</strain>
    </source>
</reference>
<dbReference type="HAMAP" id="MF_00422">
    <property type="entry name" value="SecE"/>
    <property type="match status" value="1"/>
</dbReference>
<evidence type="ECO:0000256" key="3">
    <source>
        <dbReference type="ARBA" id="ARBA00022692"/>
    </source>
</evidence>
<reference evidence="9" key="1">
    <citation type="submission" date="2022-08" db="EMBL/GenBank/DDBJ databases">
        <authorList>
            <person name="Wang H."/>
        </authorList>
    </citation>
    <scope>NUCLEOTIDE SEQUENCE</scope>
    <source>
        <strain evidence="9">PS10</strain>
    </source>
</reference>
<keyword evidence="4 8" id="KW-0653">Protein transport</keyword>
<sequence length="59" mass="6803">MEKFINYLRLSKVEILKVIFPTKEQIRNAFITVFIVVLVVSLFLALVDAIMSFSLSKLI</sequence>
<keyword evidence="3 8" id="KW-0812">Transmembrane</keyword>
<dbReference type="InterPro" id="IPR001901">
    <property type="entry name" value="Translocase_SecE/Sec61-g"/>
</dbReference>
<dbReference type="InterPro" id="IPR038379">
    <property type="entry name" value="SecE_sf"/>
</dbReference>